<evidence type="ECO:0000313" key="8">
    <source>
        <dbReference type="Proteomes" id="UP000007703"/>
    </source>
</evidence>
<dbReference type="FunFam" id="3.40.1340.10:FF:000002">
    <property type="entry name" value="DNA-directed RNA polymerases I, II, and III subunit RPABC1"/>
    <property type="match status" value="1"/>
</dbReference>
<dbReference type="GO" id="GO:0042797">
    <property type="term" value="P:tRNA transcription by RNA polymerase III"/>
    <property type="evidence" value="ECO:0007669"/>
    <property type="project" value="EnsemblFungi"/>
</dbReference>
<dbReference type="InterPro" id="IPR036710">
    <property type="entry name" value="RNA_pol_Rpb5_N_sf"/>
</dbReference>
<organism evidence="7 8">
    <name type="scientific">Clavispora lusitaniae (strain ATCC 42720)</name>
    <name type="common">Yeast</name>
    <name type="synonym">Candida lusitaniae</name>
    <dbReference type="NCBI Taxonomy" id="306902"/>
    <lineage>
        <taxon>Eukaryota</taxon>
        <taxon>Fungi</taxon>
        <taxon>Dikarya</taxon>
        <taxon>Ascomycota</taxon>
        <taxon>Saccharomycotina</taxon>
        <taxon>Pichiomycetes</taxon>
        <taxon>Metschnikowiaceae</taxon>
        <taxon>Clavispora</taxon>
    </lineage>
</organism>
<dbReference type="VEuPathDB" id="FungiDB:CLUG_04706"/>
<dbReference type="GO" id="GO:0005736">
    <property type="term" value="C:RNA polymerase I complex"/>
    <property type="evidence" value="ECO:0007669"/>
    <property type="project" value="EnsemblFungi"/>
</dbReference>
<dbReference type="GO" id="GO:0003968">
    <property type="term" value="F:RNA-directed RNA polymerase activity"/>
    <property type="evidence" value="ECO:0007669"/>
    <property type="project" value="EnsemblFungi"/>
</dbReference>
<reference evidence="7 8" key="1">
    <citation type="journal article" date="2009" name="Nature">
        <title>Evolution of pathogenicity and sexual reproduction in eight Candida genomes.</title>
        <authorList>
            <person name="Butler G."/>
            <person name="Rasmussen M.D."/>
            <person name="Lin M.F."/>
            <person name="Santos M.A."/>
            <person name="Sakthikumar S."/>
            <person name="Munro C.A."/>
            <person name="Rheinbay E."/>
            <person name="Grabherr M."/>
            <person name="Forche A."/>
            <person name="Reedy J.L."/>
            <person name="Agrafioti I."/>
            <person name="Arnaud M.B."/>
            <person name="Bates S."/>
            <person name="Brown A.J."/>
            <person name="Brunke S."/>
            <person name="Costanzo M.C."/>
            <person name="Fitzpatrick D.A."/>
            <person name="de Groot P.W."/>
            <person name="Harris D."/>
            <person name="Hoyer L.L."/>
            <person name="Hube B."/>
            <person name="Klis F.M."/>
            <person name="Kodira C."/>
            <person name="Lennard N."/>
            <person name="Logue M.E."/>
            <person name="Martin R."/>
            <person name="Neiman A.M."/>
            <person name="Nikolaou E."/>
            <person name="Quail M.A."/>
            <person name="Quinn J."/>
            <person name="Santos M.C."/>
            <person name="Schmitzberger F.F."/>
            <person name="Sherlock G."/>
            <person name="Shah P."/>
            <person name="Silverstein K.A."/>
            <person name="Skrzypek M.S."/>
            <person name="Soll D."/>
            <person name="Staggs R."/>
            <person name="Stansfield I."/>
            <person name="Stumpf M.P."/>
            <person name="Sudbery P.E."/>
            <person name="Srikantha T."/>
            <person name="Zeng Q."/>
            <person name="Berman J."/>
            <person name="Berriman M."/>
            <person name="Heitman J."/>
            <person name="Gow N.A."/>
            <person name="Lorenz M.C."/>
            <person name="Birren B.W."/>
            <person name="Kellis M."/>
            <person name="Cuomo C.A."/>
        </authorList>
    </citation>
    <scope>NUCLEOTIDE SEQUENCE [LARGE SCALE GENOMIC DNA]</scope>
    <source>
        <strain evidence="7 8">ATCC 42720</strain>
    </source>
</reference>
<evidence type="ECO:0000259" key="6">
    <source>
        <dbReference type="Pfam" id="PF01191"/>
    </source>
</evidence>
<dbReference type="GO" id="GO:0006362">
    <property type="term" value="P:transcription elongation by RNA polymerase I"/>
    <property type="evidence" value="ECO:0007669"/>
    <property type="project" value="EnsemblFungi"/>
</dbReference>
<protein>
    <recommendedName>
        <fullName evidence="2">DNA-directed RNA polymerases I, II, and III subunit RPABC1</fullName>
    </recommendedName>
</protein>
<dbReference type="Pfam" id="PF11816">
    <property type="entry name" value="DUF3337"/>
    <property type="match status" value="1"/>
</dbReference>
<dbReference type="SUPFAM" id="SSF53036">
    <property type="entry name" value="Eukaryotic RPB5 N-terminal domain"/>
    <property type="match status" value="1"/>
</dbReference>
<dbReference type="InterPro" id="IPR014381">
    <property type="entry name" value="Arch_Rpo5/euc_Rpb5"/>
</dbReference>
<dbReference type="AlphaFoldDB" id="C4Y929"/>
<evidence type="ECO:0000256" key="1">
    <source>
        <dbReference type="ARBA" id="ARBA00004123"/>
    </source>
</evidence>
<dbReference type="InParanoid" id="C4Y929"/>
<dbReference type="GO" id="GO:0003899">
    <property type="term" value="F:DNA-directed RNA polymerase activity"/>
    <property type="evidence" value="ECO:0007669"/>
    <property type="project" value="EnsemblFungi"/>
</dbReference>
<dbReference type="InterPro" id="IPR035913">
    <property type="entry name" value="RPB5-like_sf"/>
</dbReference>
<dbReference type="GO" id="GO:0006384">
    <property type="term" value="P:transcription initiation at RNA polymerase III promoter"/>
    <property type="evidence" value="ECO:0007669"/>
    <property type="project" value="EnsemblFungi"/>
</dbReference>
<dbReference type="GO" id="GO:0006386">
    <property type="term" value="P:termination of RNA polymerase III transcription"/>
    <property type="evidence" value="ECO:0007669"/>
    <property type="project" value="EnsemblFungi"/>
</dbReference>
<gene>
    <name evidence="7" type="ORF">CLUG_04706</name>
</gene>
<dbReference type="Proteomes" id="UP000007703">
    <property type="component" value="Unassembled WGS sequence"/>
</dbReference>
<dbReference type="GeneID" id="8496512"/>
<dbReference type="GO" id="GO:0006368">
    <property type="term" value="P:transcription elongation by RNA polymerase II"/>
    <property type="evidence" value="ECO:0007669"/>
    <property type="project" value="EnsemblFungi"/>
</dbReference>
<dbReference type="EMBL" id="CH408080">
    <property type="protein sequence ID" value="EEQ40578.1"/>
    <property type="molecule type" value="Genomic_DNA"/>
</dbReference>
<dbReference type="InterPro" id="IPR000783">
    <property type="entry name" value="RNA_pol_subH/Rpb5_C"/>
</dbReference>
<dbReference type="GO" id="GO:0005666">
    <property type="term" value="C:RNA polymerase III complex"/>
    <property type="evidence" value="ECO:0007669"/>
    <property type="project" value="EnsemblFungi"/>
</dbReference>
<evidence type="ECO:0000256" key="2">
    <source>
        <dbReference type="ARBA" id="ARBA00020809"/>
    </source>
</evidence>
<dbReference type="HOGENOM" id="CLU_058320_0_0_1"/>
<keyword evidence="3" id="KW-0804">Transcription</keyword>
<dbReference type="Pfam" id="PF01191">
    <property type="entry name" value="RNA_pol_Rpb5_C"/>
    <property type="match status" value="1"/>
</dbReference>
<dbReference type="KEGG" id="clu:CLUG_04706"/>
<dbReference type="InterPro" id="IPR021772">
    <property type="entry name" value="WDR48/Bun107"/>
</dbReference>
<dbReference type="PANTHER" id="PTHR10535:SF0">
    <property type="entry name" value="DNA-DIRECTED RNA POLYMERASES I, II, AND III SUBUNIT RPABC1"/>
    <property type="match status" value="1"/>
</dbReference>
<name>C4Y929_CLAL4</name>
<evidence type="ECO:0000256" key="3">
    <source>
        <dbReference type="ARBA" id="ARBA00023163"/>
    </source>
</evidence>
<keyword evidence="7" id="KW-0240">DNA-directed RNA polymerase</keyword>
<dbReference type="GO" id="GO:0005665">
    <property type="term" value="C:RNA polymerase II, core complex"/>
    <property type="evidence" value="ECO:0007669"/>
    <property type="project" value="EnsemblFungi"/>
</dbReference>
<dbReference type="GO" id="GO:0006363">
    <property type="term" value="P:termination of RNA polymerase I transcription"/>
    <property type="evidence" value="ECO:0007669"/>
    <property type="project" value="EnsemblFungi"/>
</dbReference>
<dbReference type="Gene3D" id="3.90.940.20">
    <property type="entry name" value="RPB5-like RNA polymerase subunit"/>
    <property type="match status" value="1"/>
</dbReference>
<evidence type="ECO:0000313" key="7">
    <source>
        <dbReference type="EMBL" id="EEQ40578.1"/>
    </source>
</evidence>
<comment type="similarity">
    <text evidence="5">Belongs to the archaeal Rpo5/eukaryotic RPB5 RNA polymerase subunit family.</text>
</comment>
<dbReference type="GO" id="GO:0006361">
    <property type="term" value="P:transcription initiation at RNA polymerase I promoter"/>
    <property type="evidence" value="ECO:0007669"/>
    <property type="project" value="EnsemblFungi"/>
</dbReference>
<dbReference type="FunCoup" id="C4Y929">
    <property type="interactions" value="1046"/>
</dbReference>
<evidence type="ECO:0000256" key="4">
    <source>
        <dbReference type="ARBA" id="ARBA00023242"/>
    </source>
</evidence>
<accession>C4Y929</accession>
<dbReference type="NCBIfam" id="NF007129">
    <property type="entry name" value="PRK09570.1"/>
    <property type="match status" value="1"/>
</dbReference>
<dbReference type="OrthoDB" id="248779at2759"/>
<dbReference type="STRING" id="306902.C4Y929"/>
<dbReference type="FunFam" id="3.90.940.20:FF:000001">
    <property type="entry name" value="DNA-directed RNA polymerases I, II, and III subunit RPABC1"/>
    <property type="match status" value="1"/>
</dbReference>
<comment type="subcellular location">
    <subcellularLocation>
        <location evidence="1">Nucleus</location>
    </subcellularLocation>
</comment>
<keyword evidence="4" id="KW-0539">Nucleus</keyword>
<dbReference type="GO" id="GO:0003677">
    <property type="term" value="F:DNA binding"/>
    <property type="evidence" value="ECO:0007669"/>
    <property type="project" value="InterPro"/>
</dbReference>
<proteinExistence type="inferred from homology"/>
<evidence type="ECO:0000256" key="5">
    <source>
        <dbReference type="ARBA" id="ARBA00025765"/>
    </source>
</evidence>
<sequence>MEMDYSQLPPDKKIGGKSQKKIKRLPLVVNSTKLVSQNMLRVNKILYYVTEKFDTRTSEMKEKRNPSEWLALECRGQELQGNMTLQTIRTKIWKSSGDIGYYITDEEINMTLDEFKAKICPMGEAQRKLMCFQAQPTPEAAEKFPEMGSLWVEFCDEASVGIKTMRNFCIHISEKNFSTGIFIYQTSITPSANKLIPTVSPATIEVFQESDLVVNITHHELVPKHIRLSKPEKKELLDRYRLKESQLPRIQREDPVARYLGLKRGDVVKIIRRSETSGRYASYRICL</sequence>
<dbReference type="SUPFAM" id="SSF55287">
    <property type="entry name" value="RPB5-like RNA polymerase subunit"/>
    <property type="match status" value="1"/>
</dbReference>
<dbReference type="Gene3D" id="3.40.1340.10">
    <property type="entry name" value="RNA polymerase, Rpb5, N-terminal domain"/>
    <property type="match status" value="1"/>
</dbReference>
<dbReference type="GO" id="GO:0006367">
    <property type="term" value="P:transcription initiation at RNA polymerase II promoter"/>
    <property type="evidence" value="ECO:0007669"/>
    <property type="project" value="EnsemblFungi"/>
</dbReference>
<dbReference type="PANTHER" id="PTHR10535">
    <property type="entry name" value="DNA-DIRECTED RNA POLYMERASES I, II, AND III SUBUNIT RPABC1"/>
    <property type="match status" value="1"/>
</dbReference>
<dbReference type="HAMAP" id="MF_00025">
    <property type="entry name" value="RNApol_Rpo5_RPB5"/>
    <property type="match status" value="1"/>
</dbReference>
<feature type="domain" description="RNA polymerase subunit H/Rpb5 C-terminal" evidence="6">
    <location>
        <begin position="214"/>
        <end position="286"/>
    </location>
</feature>